<evidence type="ECO:0000313" key="2">
    <source>
        <dbReference type="Proteomes" id="UP001524502"/>
    </source>
</evidence>
<dbReference type="RefSeq" id="WP_256133837.1">
    <property type="nucleotide sequence ID" value="NZ_JANFXK010000062.1"/>
</dbReference>
<keyword evidence="2" id="KW-1185">Reference proteome</keyword>
<dbReference type="EMBL" id="JANFXK010000062">
    <property type="protein sequence ID" value="MCQ4638631.1"/>
    <property type="molecule type" value="Genomic_DNA"/>
</dbReference>
<feature type="non-terminal residue" evidence="1">
    <location>
        <position position="90"/>
    </location>
</feature>
<reference evidence="1 2" key="1">
    <citation type="submission" date="2022-06" db="EMBL/GenBank/DDBJ databases">
        <title>Isolation of gut microbiota from human fecal samples.</title>
        <authorList>
            <person name="Pamer E.G."/>
            <person name="Barat B."/>
            <person name="Waligurski E."/>
            <person name="Medina S."/>
            <person name="Paddock L."/>
            <person name="Mostad J."/>
        </authorList>
    </citation>
    <scope>NUCLEOTIDE SEQUENCE [LARGE SCALE GENOMIC DNA]</scope>
    <source>
        <strain evidence="1 2">SL.3.17</strain>
    </source>
</reference>
<dbReference type="InterPro" id="IPR045721">
    <property type="entry name" value="DUF6075"/>
</dbReference>
<sequence>MKKLRFMSQEQEAFFYAMLNKAVKIDVYHAAFFYAISLSPSTRRNITSLFDFKQDRIRPEALQQGWQTSSSVRATCLAFNLWNGYVEQGQ</sequence>
<gene>
    <name evidence="1" type="ORF">NE619_18035</name>
</gene>
<accession>A0ABT1RTU3</accession>
<proteinExistence type="predicted"/>
<dbReference type="Proteomes" id="UP001524502">
    <property type="component" value="Unassembled WGS sequence"/>
</dbReference>
<evidence type="ECO:0000313" key="1">
    <source>
        <dbReference type="EMBL" id="MCQ4638631.1"/>
    </source>
</evidence>
<comment type="caution">
    <text evidence="1">The sequence shown here is derived from an EMBL/GenBank/DDBJ whole genome shotgun (WGS) entry which is preliminary data.</text>
</comment>
<protein>
    <submittedName>
        <fullName evidence="1">DUF6075 family protein</fullName>
    </submittedName>
</protein>
<name>A0ABT1RTU3_9FIRM</name>
<dbReference type="Pfam" id="PF19552">
    <property type="entry name" value="DUF6075"/>
    <property type="match status" value="1"/>
</dbReference>
<organism evidence="1 2">
    <name type="scientific">Anaerovorax odorimutans</name>
    <dbReference type="NCBI Taxonomy" id="109327"/>
    <lineage>
        <taxon>Bacteria</taxon>
        <taxon>Bacillati</taxon>
        <taxon>Bacillota</taxon>
        <taxon>Clostridia</taxon>
        <taxon>Peptostreptococcales</taxon>
        <taxon>Anaerovoracaceae</taxon>
        <taxon>Anaerovorax</taxon>
    </lineage>
</organism>